<evidence type="ECO:0000259" key="3">
    <source>
        <dbReference type="PROSITE" id="PS51737"/>
    </source>
</evidence>
<dbReference type="STRING" id="350688.Clos_1652"/>
<dbReference type="AlphaFoldDB" id="A8MGG9"/>
<dbReference type="InterPro" id="IPR038109">
    <property type="entry name" value="DNA_bind_recomb_sf"/>
</dbReference>
<dbReference type="PROSITE" id="PS51737">
    <property type="entry name" value="RECOMBINASE_DNA_BIND"/>
    <property type="match status" value="1"/>
</dbReference>
<reference evidence="5" key="1">
    <citation type="submission" date="2007-10" db="EMBL/GenBank/DDBJ databases">
        <title>Complete genome of Alkaliphilus oremlandii OhILAs.</title>
        <authorList>
            <person name="Copeland A."/>
            <person name="Lucas S."/>
            <person name="Lapidus A."/>
            <person name="Barry K."/>
            <person name="Detter J.C."/>
            <person name="Glavina del Rio T."/>
            <person name="Hammon N."/>
            <person name="Israni S."/>
            <person name="Dalin E."/>
            <person name="Tice H."/>
            <person name="Pitluck S."/>
            <person name="Chain P."/>
            <person name="Malfatti S."/>
            <person name="Shin M."/>
            <person name="Vergez L."/>
            <person name="Schmutz J."/>
            <person name="Larimer F."/>
            <person name="Land M."/>
            <person name="Hauser L."/>
            <person name="Kyrpides N."/>
            <person name="Mikhailova N."/>
            <person name="Stolz J.F."/>
            <person name="Dawson A."/>
            <person name="Fisher E."/>
            <person name="Crable B."/>
            <person name="Perera E."/>
            <person name="Lisak J."/>
            <person name="Ranganathan M."/>
            <person name="Basu P."/>
            <person name="Richardson P."/>
        </authorList>
    </citation>
    <scope>NUCLEOTIDE SEQUENCE [LARGE SCALE GENOMIC DNA]</scope>
    <source>
        <strain evidence="5">OhILAs</strain>
    </source>
</reference>
<dbReference type="Gene3D" id="3.40.50.1390">
    <property type="entry name" value="Resolvase, N-terminal catalytic domain"/>
    <property type="match status" value="1"/>
</dbReference>
<dbReference type="SMART" id="SM00857">
    <property type="entry name" value="Resolvase"/>
    <property type="match status" value="1"/>
</dbReference>
<keyword evidence="1" id="KW-0175">Coiled coil</keyword>
<dbReference type="HOGENOM" id="CLU_010686_18_16_9"/>
<dbReference type="InterPro" id="IPR011109">
    <property type="entry name" value="DNA_bind_recombinase_dom"/>
</dbReference>
<dbReference type="KEGG" id="aoe:Clos_1652"/>
<accession>A8MGG9</accession>
<name>A8MGG9_ALKOO</name>
<dbReference type="Pfam" id="PF00239">
    <property type="entry name" value="Resolvase"/>
    <property type="match status" value="1"/>
</dbReference>
<dbReference type="PANTHER" id="PTHR30461">
    <property type="entry name" value="DNA-INVERTASE FROM LAMBDOID PROPHAGE"/>
    <property type="match status" value="1"/>
</dbReference>
<dbReference type="GO" id="GO:0003677">
    <property type="term" value="F:DNA binding"/>
    <property type="evidence" value="ECO:0007669"/>
    <property type="project" value="InterPro"/>
</dbReference>
<dbReference type="InterPro" id="IPR036162">
    <property type="entry name" value="Resolvase-like_N_sf"/>
</dbReference>
<dbReference type="PROSITE" id="PS51736">
    <property type="entry name" value="RECOMBINASES_3"/>
    <property type="match status" value="1"/>
</dbReference>
<evidence type="ECO:0000256" key="1">
    <source>
        <dbReference type="SAM" id="Coils"/>
    </source>
</evidence>
<dbReference type="GO" id="GO:0000150">
    <property type="term" value="F:DNA strand exchange activity"/>
    <property type="evidence" value="ECO:0007669"/>
    <property type="project" value="InterPro"/>
</dbReference>
<evidence type="ECO:0000259" key="2">
    <source>
        <dbReference type="PROSITE" id="PS51736"/>
    </source>
</evidence>
<feature type="coiled-coil region" evidence="1">
    <location>
        <begin position="376"/>
        <end position="410"/>
    </location>
</feature>
<dbReference type="OrthoDB" id="65783at2"/>
<protein>
    <submittedName>
        <fullName evidence="4">Recombinase</fullName>
    </submittedName>
</protein>
<dbReference type="Gene3D" id="3.90.1750.20">
    <property type="entry name" value="Putative Large Serine Recombinase, Chain B, Domain 2"/>
    <property type="match status" value="1"/>
</dbReference>
<dbReference type="InterPro" id="IPR006119">
    <property type="entry name" value="Resolv_N"/>
</dbReference>
<dbReference type="EMBL" id="CP000853">
    <property type="protein sequence ID" value="ABW19192.1"/>
    <property type="molecule type" value="Genomic_DNA"/>
</dbReference>
<dbReference type="Pfam" id="PF07508">
    <property type="entry name" value="Recombinase"/>
    <property type="match status" value="1"/>
</dbReference>
<dbReference type="InterPro" id="IPR050639">
    <property type="entry name" value="SSR_resolvase"/>
</dbReference>
<dbReference type="CDD" id="cd00338">
    <property type="entry name" value="Ser_Recombinase"/>
    <property type="match status" value="1"/>
</dbReference>
<evidence type="ECO:0000313" key="5">
    <source>
        <dbReference type="Proteomes" id="UP000000269"/>
    </source>
</evidence>
<sequence length="518" mass="59728">MEKVSIYLRKSRADIEAESRGEGETLAKHRSTLLKVAKEKKLSIVKIYEEIVSGESLMHRPEMLELLKNVESKKYDAVLVMDVDRLGRGNMQEQGLILETFKKSCTKIITPRKIYNLDDEFDEEYSEFEAFMARKELKMINRRLQNGRVRSIEDGNYISPNPPYGYEIDEGKDYRTLKPHPEQAEVVKMIFEWYVSGLGSGKIANKLNDLGYKSYTGIPWRSSSVLNMLKNLVYTGKVVWGRKDIKKSTEVGKVKDTVTRPKEEWIIADGKHPALVSEELFEKAQEILNKRYHVPYQLENGITNPLAGLIRCENCGASMVLRPYPDKDHQVMCYNNCGNKSSKLKYVEKEVLAGLAEWCLQYRAQWDIDNKSKRKKSKLTSSIPVLEKAVENLQKELVELENQKNSLHDFLERGIYDVDTYLERSQNLATRIDATKVSLSKAKLVLGQEMQREKAQIDIIPRIEKVLDVYPKINDPAHKNELLKSVLDYAAYSKDKSKRNDDFSLRLFPKLPKQTLDS</sequence>
<evidence type="ECO:0000313" key="4">
    <source>
        <dbReference type="EMBL" id="ABW19192.1"/>
    </source>
</evidence>
<keyword evidence="5" id="KW-1185">Reference proteome</keyword>
<dbReference type="Proteomes" id="UP000000269">
    <property type="component" value="Chromosome"/>
</dbReference>
<dbReference type="eggNOG" id="COG1961">
    <property type="taxonomic scope" value="Bacteria"/>
</dbReference>
<gene>
    <name evidence="4" type="ordered locus">Clos_1652</name>
</gene>
<feature type="domain" description="Resolvase/invertase-type recombinase catalytic" evidence="2">
    <location>
        <begin position="3"/>
        <end position="155"/>
    </location>
</feature>
<organism evidence="4 5">
    <name type="scientific">Alkaliphilus oremlandii (strain OhILAs)</name>
    <name type="common">Clostridium oremlandii (strain OhILAs)</name>
    <dbReference type="NCBI Taxonomy" id="350688"/>
    <lineage>
        <taxon>Bacteria</taxon>
        <taxon>Bacillati</taxon>
        <taxon>Bacillota</taxon>
        <taxon>Clostridia</taxon>
        <taxon>Peptostreptococcales</taxon>
        <taxon>Natronincolaceae</taxon>
        <taxon>Alkaliphilus</taxon>
    </lineage>
</organism>
<proteinExistence type="predicted"/>
<dbReference type="PANTHER" id="PTHR30461:SF23">
    <property type="entry name" value="DNA RECOMBINASE-RELATED"/>
    <property type="match status" value="1"/>
</dbReference>
<feature type="domain" description="Recombinase" evidence="3">
    <location>
        <begin position="163"/>
        <end position="294"/>
    </location>
</feature>
<dbReference type="SUPFAM" id="SSF53041">
    <property type="entry name" value="Resolvase-like"/>
    <property type="match status" value="1"/>
</dbReference>
<dbReference type="RefSeq" id="WP_012159504.1">
    <property type="nucleotide sequence ID" value="NC_009922.1"/>
</dbReference>